<dbReference type="EMBL" id="QJJQ01000002">
    <property type="protein sequence ID" value="PXW89332.1"/>
    <property type="molecule type" value="Genomic_DNA"/>
</dbReference>
<dbReference type="Gene3D" id="6.10.340.10">
    <property type="match status" value="1"/>
</dbReference>
<dbReference type="SUPFAM" id="SSF58104">
    <property type="entry name" value="Methyl-accepting chemotaxis protein (MCP) signaling domain"/>
    <property type="match status" value="1"/>
</dbReference>
<comment type="subcellular location">
    <subcellularLocation>
        <location evidence="1">Cell membrane</location>
    </subcellularLocation>
</comment>
<evidence type="ECO:0000256" key="1">
    <source>
        <dbReference type="ARBA" id="ARBA00004236"/>
    </source>
</evidence>
<evidence type="ECO:0000313" key="11">
    <source>
        <dbReference type="EMBL" id="PXW89332.1"/>
    </source>
</evidence>
<dbReference type="PANTHER" id="PTHR32089">
    <property type="entry name" value="METHYL-ACCEPTING CHEMOTAXIS PROTEIN MCPB"/>
    <property type="match status" value="1"/>
</dbReference>
<feature type="domain" description="HAMP" evidence="10">
    <location>
        <begin position="207"/>
        <end position="260"/>
    </location>
</feature>
<dbReference type="OrthoDB" id="2168386at2"/>
<dbReference type="PANTHER" id="PTHR32089:SF112">
    <property type="entry name" value="LYSOZYME-LIKE PROTEIN-RELATED"/>
    <property type="match status" value="1"/>
</dbReference>
<evidence type="ECO:0000256" key="5">
    <source>
        <dbReference type="ARBA" id="ARBA00029447"/>
    </source>
</evidence>
<accession>A0A2V3W5F2</accession>
<dbReference type="SMART" id="SM00283">
    <property type="entry name" value="MA"/>
    <property type="match status" value="1"/>
</dbReference>
<dbReference type="AlphaFoldDB" id="A0A2V3W5F2"/>
<comment type="similarity">
    <text evidence="5">Belongs to the methyl-accepting chemotaxis (MCP) protein family.</text>
</comment>
<feature type="coiled-coil region" evidence="7">
    <location>
        <begin position="262"/>
        <end position="289"/>
    </location>
</feature>
<dbReference type="RefSeq" id="WP_110394066.1">
    <property type="nucleotide sequence ID" value="NZ_JADIJL010000001.1"/>
</dbReference>
<evidence type="ECO:0000259" key="9">
    <source>
        <dbReference type="PROSITE" id="PS50111"/>
    </source>
</evidence>
<comment type="caution">
    <text evidence="11">The sequence shown here is derived from an EMBL/GenBank/DDBJ whole genome shotgun (WGS) entry which is preliminary data.</text>
</comment>
<dbReference type="CDD" id="cd11386">
    <property type="entry name" value="MCP_signal"/>
    <property type="match status" value="1"/>
</dbReference>
<dbReference type="PROSITE" id="PS50885">
    <property type="entry name" value="HAMP"/>
    <property type="match status" value="1"/>
</dbReference>
<dbReference type="Pfam" id="PF00672">
    <property type="entry name" value="HAMP"/>
    <property type="match status" value="1"/>
</dbReference>
<keyword evidence="8" id="KW-0812">Transmembrane</keyword>
<sequence length="565" mass="62371">MFRKFRFRSVKYKMLFGFSLIIFFILIIGGYMLFAAKKVNDETIYIVEEQVPVLISNQQIAYTLANRIGLARAYVTTGDPYYREMFDEYSEMAKQYATQMEEALVSTKFDPSAVNATYEWEESMVNDVFNEYDQGNHATVNKNMNKLIPLAEEMMKDFESWALSGEGSIKSSGDEVIVSGYTTVVVVCVITILVVVLGTFIALTTSRSITNSLVSVMEQMKRIAKGDLRIEPLVTNSKDEIGQLMQATNEMNHHSRELIQQIHFVSEKMNRESEELANAANEVKASSEQVAHTMIDIASGSESQANHIGNVSHMMGMFANKVADTTKNGEQIQQASNQVLDLTTEGSSLMKTSFVQMEMIDNIVHEAVEKVEGLDAHSKEISSLVLVIQDVAEQTNLLALNAAIEAARAGEHGKGFAVVADEVRKLAEQVSFSVTDITKIVDDIQRESSSVSTSLKNGYIDVAKGTNQIRTTRETFDQISSAVKEMVRHISGASSNLAEILTNTEEMNSSIQEVAAISEEAAAGVEQTSAQSQQSSSAMEEVAKSSTDLAKLAEQLDGFVRRFTI</sequence>
<feature type="domain" description="Methyl-accepting transducer" evidence="9">
    <location>
        <begin position="279"/>
        <end position="529"/>
    </location>
</feature>
<feature type="transmembrane region" description="Helical" evidence="8">
    <location>
        <begin position="178"/>
        <end position="203"/>
    </location>
</feature>
<keyword evidence="7" id="KW-0175">Coiled coil</keyword>
<dbReference type="GO" id="GO:0007165">
    <property type="term" value="P:signal transduction"/>
    <property type="evidence" value="ECO:0007669"/>
    <property type="project" value="UniProtKB-KW"/>
</dbReference>
<dbReference type="InterPro" id="IPR003660">
    <property type="entry name" value="HAMP_dom"/>
</dbReference>
<evidence type="ECO:0000256" key="4">
    <source>
        <dbReference type="ARBA" id="ARBA00023224"/>
    </source>
</evidence>
<dbReference type="Gene3D" id="1.10.287.950">
    <property type="entry name" value="Methyl-accepting chemotaxis protein"/>
    <property type="match status" value="1"/>
</dbReference>
<dbReference type="InterPro" id="IPR004089">
    <property type="entry name" value="MCPsignal_dom"/>
</dbReference>
<gene>
    <name evidence="11" type="ORF">DFR56_102108</name>
</gene>
<evidence type="ECO:0000313" key="12">
    <source>
        <dbReference type="Proteomes" id="UP000247978"/>
    </source>
</evidence>
<dbReference type="Pfam" id="PF00015">
    <property type="entry name" value="MCPsignal"/>
    <property type="match status" value="1"/>
</dbReference>
<proteinExistence type="inferred from homology"/>
<dbReference type="GO" id="GO:0005886">
    <property type="term" value="C:plasma membrane"/>
    <property type="evidence" value="ECO:0007669"/>
    <property type="project" value="UniProtKB-SubCell"/>
</dbReference>
<dbReference type="Proteomes" id="UP000247978">
    <property type="component" value="Unassembled WGS sequence"/>
</dbReference>
<evidence type="ECO:0000256" key="2">
    <source>
        <dbReference type="ARBA" id="ARBA00022475"/>
    </source>
</evidence>
<organism evidence="11 12">
    <name type="scientific">Pseudogracilibacillus auburnensis</name>
    <dbReference type="NCBI Taxonomy" id="1494959"/>
    <lineage>
        <taxon>Bacteria</taxon>
        <taxon>Bacillati</taxon>
        <taxon>Bacillota</taxon>
        <taxon>Bacilli</taxon>
        <taxon>Bacillales</taxon>
        <taxon>Bacillaceae</taxon>
        <taxon>Pseudogracilibacillus</taxon>
    </lineage>
</organism>
<feature type="transmembrane region" description="Helical" evidence="8">
    <location>
        <begin position="12"/>
        <end position="34"/>
    </location>
</feature>
<reference evidence="11 12" key="1">
    <citation type="submission" date="2018-05" db="EMBL/GenBank/DDBJ databases">
        <title>Genomic Encyclopedia of Type Strains, Phase IV (KMG-IV): sequencing the most valuable type-strain genomes for metagenomic binning, comparative biology and taxonomic classification.</title>
        <authorList>
            <person name="Goeker M."/>
        </authorList>
    </citation>
    <scope>NUCLEOTIDE SEQUENCE [LARGE SCALE GENOMIC DNA]</scope>
    <source>
        <strain evidence="11 12">DSM 28556</strain>
    </source>
</reference>
<keyword evidence="12" id="KW-1185">Reference proteome</keyword>
<evidence type="ECO:0000256" key="3">
    <source>
        <dbReference type="ARBA" id="ARBA00023136"/>
    </source>
</evidence>
<keyword evidence="2" id="KW-1003">Cell membrane</keyword>
<keyword evidence="8" id="KW-1133">Transmembrane helix</keyword>
<protein>
    <submittedName>
        <fullName evidence="11">Methyl-accepting chemotaxis protein</fullName>
    </submittedName>
</protein>
<evidence type="ECO:0000256" key="6">
    <source>
        <dbReference type="PROSITE-ProRule" id="PRU00284"/>
    </source>
</evidence>
<keyword evidence="4 6" id="KW-0807">Transducer</keyword>
<evidence type="ECO:0000256" key="8">
    <source>
        <dbReference type="SAM" id="Phobius"/>
    </source>
</evidence>
<evidence type="ECO:0000259" key="10">
    <source>
        <dbReference type="PROSITE" id="PS50885"/>
    </source>
</evidence>
<dbReference type="CDD" id="cd06225">
    <property type="entry name" value="HAMP"/>
    <property type="match status" value="1"/>
</dbReference>
<evidence type="ECO:0000256" key="7">
    <source>
        <dbReference type="SAM" id="Coils"/>
    </source>
</evidence>
<dbReference type="PROSITE" id="PS50111">
    <property type="entry name" value="CHEMOTAXIS_TRANSDUC_2"/>
    <property type="match status" value="1"/>
</dbReference>
<name>A0A2V3W5F2_9BACI</name>
<dbReference type="SMART" id="SM00304">
    <property type="entry name" value="HAMP"/>
    <property type="match status" value="1"/>
</dbReference>
<keyword evidence="3 8" id="KW-0472">Membrane</keyword>